<feature type="region of interest" description="Disordered" evidence="1">
    <location>
        <begin position="358"/>
        <end position="398"/>
    </location>
</feature>
<keyword evidence="3" id="KW-1185">Reference proteome</keyword>
<sequence>MASTLCIYSARWPPRHSPKPEKHFYQEQTNSPTTVLRRSNTSALTLFRHHSGSIRKAVSIVYRLANRTTDSTPDEEDSFTLRLTRGEYLIFVRTIGTNTTQYKRVKWDYDTRRQEITIEMPSFLHEGASSACSGIMFSRSSMKVESCHSDPRDQMQLLPVRGSTGSVGVATLVPDGSSVIQGVYHTFQADNCFYTRNHVVAYGEPYPSVVLETALSQSLTKLHRRLIRWIAEGRGRVSYAVGFYIPKFEFDPLKPNRLPPTRLLAYKKGQNDPVTAVYAIKRCECRWIIDRDGKAMVGTHRISMKHFMYISKFNARVCENPDLIRPSNELLREDCVIDFAEYQAAIWHEVKNLFGGKPRRLRKSNSIPEHGKTIRDGDVDYTSDNGSDPPTSGETSMLADTSLRSEHIQRAVNRQILGELELANAQLNGLSIFDNEEDHVEEQENGDNSSETSMDHGQPGGSHHNGLFAETNEDKWPPYEVNTIENPYVASLVEDDQDACWDADDDGCNEDVEADGAAMQLVKDQLESARRQVLRRLPTHYPDDPYYDEEEDLMEDPGITEEADRPLVPFCFPHRR</sequence>
<evidence type="ECO:0000313" key="3">
    <source>
        <dbReference type="Proteomes" id="UP000275078"/>
    </source>
</evidence>
<reference evidence="2 3" key="1">
    <citation type="journal article" date="2018" name="Nat. Ecol. Evol.">
        <title>Pezizomycetes genomes reveal the molecular basis of ectomycorrhizal truffle lifestyle.</title>
        <authorList>
            <person name="Murat C."/>
            <person name="Payen T."/>
            <person name="Noel B."/>
            <person name="Kuo A."/>
            <person name="Morin E."/>
            <person name="Chen J."/>
            <person name="Kohler A."/>
            <person name="Krizsan K."/>
            <person name="Balestrini R."/>
            <person name="Da Silva C."/>
            <person name="Montanini B."/>
            <person name="Hainaut M."/>
            <person name="Levati E."/>
            <person name="Barry K.W."/>
            <person name="Belfiori B."/>
            <person name="Cichocki N."/>
            <person name="Clum A."/>
            <person name="Dockter R.B."/>
            <person name="Fauchery L."/>
            <person name="Guy J."/>
            <person name="Iotti M."/>
            <person name="Le Tacon F."/>
            <person name="Lindquist E.A."/>
            <person name="Lipzen A."/>
            <person name="Malagnac F."/>
            <person name="Mello A."/>
            <person name="Molinier V."/>
            <person name="Miyauchi S."/>
            <person name="Poulain J."/>
            <person name="Riccioni C."/>
            <person name="Rubini A."/>
            <person name="Sitrit Y."/>
            <person name="Splivallo R."/>
            <person name="Traeger S."/>
            <person name="Wang M."/>
            <person name="Zifcakova L."/>
            <person name="Wipf D."/>
            <person name="Zambonelli A."/>
            <person name="Paolocci F."/>
            <person name="Nowrousian M."/>
            <person name="Ottonello S."/>
            <person name="Baldrian P."/>
            <person name="Spatafora J.W."/>
            <person name="Henrissat B."/>
            <person name="Nagy L.G."/>
            <person name="Aury J.M."/>
            <person name="Wincker P."/>
            <person name="Grigoriev I.V."/>
            <person name="Bonfante P."/>
            <person name="Martin F.M."/>
        </authorList>
    </citation>
    <scope>NUCLEOTIDE SEQUENCE [LARGE SCALE GENOMIC DNA]</scope>
    <source>
        <strain evidence="2 3">RN42</strain>
    </source>
</reference>
<name>A0A3N4HS32_ASCIM</name>
<protein>
    <submittedName>
        <fullName evidence="2">Uncharacterized protein</fullName>
    </submittedName>
</protein>
<dbReference type="Proteomes" id="UP000275078">
    <property type="component" value="Unassembled WGS sequence"/>
</dbReference>
<gene>
    <name evidence="2" type="ORF">BJ508DRAFT_332886</name>
</gene>
<feature type="compositionally biased region" description="Polar residues" evidence="1">
    <location>
        <begin position="382"/>
        <end position="398"/>
    </location>
</feature>
<proteinExistence type="predicted"/>
<evidence type="ECO:0000313" key="2">
    <source>
        <dbReference type="EMBL" id="RPA74600.1"/>
    </source>
</evidence>
<feature type="compositionally biased region" description="Basic and acidic residues" evidence="1">
    <location>
        <begin position="369"/>
        <end position="378"/>
    </location>
</feature>
<feature type="region of interest" description="Disordered" evidence="1">
    <location>
        <begin position="438"/>
        <end position="473"/>
    </location>
</feature>
<dbReference type="OrthoDB" id="76567at2759"/>
<organism evidence="2 3">
    <name type="scientific">Ascobolus immersus RN42</name>
    <dbReference type="NCBI Taxonomy" id="1160509"/>
    <lineage>
        <taxon>Eukaryota</taxon>
        <taxon>Fungi</taxon>
        <taxon>Dikarya</taxon>
        <taxon>Ascomycota</taxon>
        <taxon>Pezizomycotina</taxon>
        <taxon>Pezizomycetes</taxon>
        <taxon>Pezizales</taxon>
        <taxon>Ascobolaceae</taxon>
        <taxon>Ascobolus</taxon>
    </lineage>
</organism>
<accession>A0A3N4HS32</accession>
<evidence type="ECO:0000256" key="1">
    <source>
        <dbReference type="SAM" id="MobiDB-lite"/>
    </source>
</evidence>
<dbReference type="AlphaFoldDB" id="A0A3N4HS32"/>
<dbReference type="EMBL" id="ML119785">
    <property type="protein sequence ID" value="RPA74600.1"/>
    <property type="molecule type" value="Genomic_DNA"/>
</dbReference>